<dbReference type="InterPro" id="IPR000682">
    <property type="entry name" value="PCMT"/>
</dbReference>
<dbReference type="EC" id="2.1.1.77" evidence="3"/>
<gene>
    <name evidence="12" type="ORF">FRZ00_17120</name>
</gene>
<dbReference type="Gene3D" id="3.40.50.150">
    <property type="entry name" value="Vaccinia Virus protein VP39"/>
    <property type="match status" value="1"/>
</dbReference>
<keyword evidence="13" id="KW-1185">Reference proteome</keyword>
<organism evidence="12 13">
    <name type="scientific">Streptomyces mobaraensis</name>
    <name type="common">Streptoverticillium mobaraense</name>
    <dbReference type="NCBI Taxonomy" id="35621"/>
    <lineage>
        <taxon>Bacteria</taxon>
        <taxon>Bacillati</taxon>
        <taxon>Actinomycetota</taxon>
        <taxon>Actinomycetes</taxon>
        <taxon>Kitasatosporales</taxon>
        <taxon>Streptomycetaceae</taxon>
        <taxon>Streptomyces</taxon>
    </lineage>
</organism>
<name>A0A5N5W6H1_STRMB</name>
<evidence type="ECO:0000313" key="13">
    <source>
        <dbReference type="Proteomes" id="UP000327000"/>
    </source>
</evidence>
<evidence type="ECO:0000256" key="4">
    <source>
        <dbReference type="ARBA" id="ARBA00013346"/>
    </source>
</evidence>
<reference evidence="12 13" key="1">
    <citation type="journal article" date="2019" name="Microb. Cell Fact.">
        <title>Exploring novel herbicidin analogues by transcriptional regulator overexpression and MS/MS molecular networking.</title>
        <authorList>
            <person name="Shi Y."/>
            <person name="Gu R."/>
            <person name="Li Y."/>
            <person name="Wang X."/>
            <person name="Ren W."/>
            <person name="Li X."/>
            <person name="Wang L."/>
            <person name="Xie Y."/>
            <person name="Hong B."/>
        </authorList>
    </citation>
    <scope>NUCLEOTIDE SEQUENCE [LARGE SCALE GENOMIC DNA]</scope>
    <source>
        <strain evidence="12 13">US-43</strain>
    </source>
</reference>
<evidence type="ECO:0000313" key="12">
    <source>
        <dbReference type="EMBL" id="KAB7843681.1"/>
    </source>
</evidence>
<evidence type="ECO:0000256" key="7">
    <source>
        <dbReference type="ARBA" id="ARBA00022679"/>
    </source>
</evidence>
<evidence type="ECO:0000256" key="11">
    <source>
        <dbReference type="ARBA" id="ARBA00031350"/>
    </source>
</evidence>
<comment type="similarity">
    <text evidence="2">Belongs to the methyltransferase superfamily. L-isoaspartyl/D-aspartyl protein methyltransferase family.</text>
</comment>
<accession>A0A5N5W6H1</accession>
<evidence type="ECO:0000256" key="6">
    <source>
        <dbReference type="ARBA" id="ARBA00022603"/>
    </source>
</evidence>
<proteinExistence type="inferred from homology"/>
<dbReference type="GO" id="GO:0005737">
    <property type="term" value="C:cytoplasm"/>
    <property type="evidence" value="ECO:0007669"/>
    <property type="project" value="UniProtKB-SubCell"/>
</dbReference>
<evidence type="ECO:0000256" key="3">
    <source>
        <dbReference type="ARBA" id="ARBA00011890"/>
    </source>
</evidence>
<dbReference type="OrthoDB" id="5143400at2"/>
<dbReference type="EMBL" id="VOKX01000032">
    <property type="protein sequence ID" value="KAB7843681.1"/>
    <property type="molecule type" value="Genomic_DNA"/>
</dbReference>
<comment type="caution">
    <text evidence="12">The sequence shown here is derived from an EMBL/GenBank/DDBJ whole genome shotgun (WGS) entry which is preliminary data.</text>
</comment>
<keyword evidence="7 12" id="KW-0808">Transferase</keyword>
<dbReference type="PANTHER" id="PTHR11579">
    <property type="entry name" value="PROTEIN-L-ISOASPARTATE O-METHYLTRANSFERASE"/>
    <property type="match status" value="1"/>
</dbReference>
<dbReference type="Pfam" id="PF01135">
    <property type="entry name" value="PCMT"/>
    <property type="match status" value="1"/>
</dbReference>
<dbReference type="GO" id="GO:0032259">
    <property type="term" value="P:methylation"/>
    <property type="evidence" value="ECO:0007669"/>
    <property type="project" value="UniProtKB-KW"/>
</dbReference>
<comment type="subcellular location">
    <subcellularLocation>
        <location evidence="1">Cytoplasm</location>
    </subcellularLocation>
</comment>
<evidence type="ECO:0000256" key="1">
    <source>
        <dbReference type="ARBA" id="ARBA00004496"/>
    </source>
</evidence>
<protein>
    <recommendedName>
        <fullName evidence="4">Protein-L-isoaspartate O-methyltransferase</fullName>
        <ecNumber evidence="3">2.1.1.77</ecNumber>
    </recommendedName>
    <alternativeName>
        <fullName evidence="11">L-isoaspartyl protein carboxyl methyltransferase</fullName>
    </alternativeName>
    <alternativeName>
        <fullName evidence="9">Protein L-isoaspartyl methyltransferase</fullName>
    </alternativeName>
    <alternativeName>
        <fullName evidence="10">Protein-beta-aspartate methyltransferase</fullName>
    </alternativeName>
</protein>
<sequence length="390" mass="42211">MAVHRQGHQSAHCRGSCLSSARSFRLTLIDTDATRALRTALAQQLVEQGDIQSDVWHRVVRTVPRHPFVPTFYRQAGTVWEQVTPCDAGYLDHVYGDRALTTQVIDGVPTSSSSQPGLMLQMLEALDVADDHTVCEVGTGTGYNAALLSERATSARVTTVEVDTGLADAARERLALCGYTPSVVAGDGRRPHSENGPYDRLIATCGFSAVPYGWVRLMRPGGVIVCPVGWGNVRLTVTADGRAEGPFLPGGSCFMSVRDKGADGRVPYPGTPSSAHQKAATLDLSVLQEEGFRFLLSLVLHDVADASECDAHGHPNGHRMWARDGSWAHVTEGKVKQYGPTRLWDRVEAAYAWYDSAGRPNRDRFGVTVAPEGQSLWLDTPEASVSVTSQ</sequence>
<evidence type="ECO:0000256" key="2">
    <source>
        <dbReference type="ARBA" id="ARBA00005369"/>
    </source>
</evidence>
<dbReference type="GO" id="GO:0004719">
    <property type="term" value="F:protein-L-isoaspartate (D-aspartate) O-methyltransferase activity"/>
    <property type="evidence" value="ECO:0007669"/>
    <property type="project" value="UniProtKB-EC"/>
</dbReference>
<evidence type="ECO:0000256" key="10">
    <source>
        <dbReference type="ARBA" id="ARBA00031323"/>
    </source>
</evidence>
<evidence type="ECO:0000256" key="8">
    <source>
        <dbReference type="ARBA" id="ARBA00022691"/>
    </source>
</evidence>
<dbReference type="PANTHER" id="PTHR11579:SF0">
    <property type="entry name" value="PROTEIN-L-ISOASPARTATE(D-ASPARTATE) O-METHYLTRANSFERASE"/>
    <property type="match status" value="1"/>
</dbReference>
<dbReference type="InterPro" id="IPR029063">
    <property type="entry name" value="SAM-dependent_MTases_sf"/>
</dbReference>
<evidence type="ECO:0000256" key="9">
    <source>
        <dbReference type="ARBA" id="ARBA00030757"/>
    </source>
</evidence>
<evidence type="ECO:0000256" key="5">
    <source>
        <dbReference type="ARBA" id="ARBA00022490"/>
    </source>
</evidence>
<keyword evidence="8" id="KW-0949">S-adenosyl-L-methionine</keyword>
<dbReference type="AlphaFoldDB" id="A0A5N5W6H1"/>
<keyword evidence="6 12" id="KW-0489">Methyltransferase</keyword>
<dbReference type="Proteomes" id="UP000327000">
    <property type="component" value="Unassembled WGS sequence"/>
</dbReference>
<dbReference type="SUPFAM" id="SSF53335">
    <property type="entry name" value="S-adenosyl-L-methionine-dependent methyltransferases"/>
    <property type="match status" value="1"/>
</dbReference>
<keyword evidence="5" id="KW-0963">Cytoplasm</keyword>
<dbReference type="CDD" id="cd02440">
    <property type="entry name" value="AdoMet_MTases"/>
    <property type="match status" value="1"/>
</dbReference>